<keyword evidence="1" id="KW-0472">Membrane</keyword>
<proteinExistence type="predicted"/>
<evidence type="ECO:0000313" key="3">
    <source>
        <dbReference type="Proteomes" id="UP000319732"/>
    </source>
</evidence>
<dbReference type="OrthoDB" id="10006186at2"/>
<comment type="caution">
    <text evidence="2">The sequence shown here is derived from an EMBL/GenBank/DDBJ whole genome shotgun (WGS) entry which is preliminary data.</text>
</comment>
<organism evidence="2 3">
    <name type="scientific">Exilibacterium tricleocarpae</name>
    <dbReference type="NCBI Taxonomy" id="2591008"/>
    <lineage>
        <taxon>Bacteria</taxon>
        <taxon>Pseudomonadati</taxon>
        <taxon>Pseudomonadota</taxon>
        <taxon>Gammaproteobacteria</taxon>
        <taxon>Cellvibrionales</taxon>
        <taxon>Cellvibrionaceae</taxon>
        <taxon>Exilibacterium</taxon>
    </lineage>
</organism>
<evidence type="ECO:0000256" key="1">
    <source>
        <dbReference type="SAM" id="Phobius"/>
    </source>
</evidence>
<feature type="transmembrane region" description="Helical" evidence="1">
    <location>
        <begin position="62"/>
        <end position="89"/>
    </location>
</feature>
<dbReference type="EMBL" id="VHSG01000025">
    <property type="protein sequence ID" value="TQV70209.1"/>
    <property type="molecule type" value="Genomic_DNA"/>
</dbReference>
<accession>A0A545SZ56</accession>
<evidence type="ECO:0000313" key="2">
    <source>
        <dbReference type="EMBL" id="TQV70209.1"/>
    </source>
</evidence>
<gene>
    <name evidence="2" type="ORF">FKG94_22100</name>
</gene>
<keyword evidence="3" id="KW-1185">Reference proteome</keyword>
<protein>
    <submittedName>
        <fullName evidence="2">Uncharacterized protein</fullName>
    </submittedName>
</protein>
<feature type="transmembrane region" description="Helical" evidence="1">
    <location>
        <begin position="20"/>
        <end position="42"/>
    </location>
</feature>
<keyword evidence="1" id="KW-0812">Transmembrane</keyword>
<dbReference type="AlphaFoldDB" id="A0A545SZ56"/>
<feature type="transmembrane region" description="Helical" evidence="1">
    <location>
        <begin position="101"/>
        <end position="123"/>
    </location>
</feature>
<sequence length="131" mass="14937">MTEPYLPPKSDLEDPRELNLGLGVYIVAVIIVLLSASLYYWMYSVTTKFMDVFTSFNTELPAVIAVLVEYRALFLILGLLSFMPLSLLFLRRLSYKVKSRLFKSIVLSGVLAFIGTLAFHWVLYELMIDTA</sequence>
<name>A0A545SZ56_9GAMM</name>
<dbReference type="Proteomes" id="UP000319732">
    <property type="component" value="Unassembled WGS sequence"/>
</dbReference>
<dbReference type="RefSeq" id="WP_142929113.1">
    <property type="nucleotide sequence ID" value="NZ_ML660103.1"/>
</dbReference>
<keyword evidence="1" id="KW-1133">Transmembrane helix</keyword>
<reference evidence="2 3" key="1">
    <citation type="submission" date="2019-06" db="EMBL/GenBank/DDBJ databases">
        <title>Whole genome sequence for Cellvibrionaceae sp. R142.</title>
        <authorList>
            <person name="Wang G."/>
        </authorList>
    </citation>
    <scope>NUCLEOTIDE SEQUENCE [LARGE SCALE GENOMIC DNA]</scope>
    <source>
        <strain evidence="2 3">R142</strain>
    </source>
</reference>